<reference evidence="3" key="1">
    <citation type="submission" date="2018-01" db="EMBL/GenBank/DDBJ databases">
        <authorList>
            <person name="Yu X.-D."/>
        </authorList>
    </citation>
    <scope>NUCLEOTIDE SEQUENCE</scope>
    <source>
        <strain evidence="3">ZX-21</strain>
    </source>
</reference>
<evidence type="ECO:0000259" key="2">
    <source>
        <dbReference type="SMART" id="SM00226"/>
    </source>
</evidence>
<dbReference type="InterPro" id="IPR036196">
    <property type="entry name" value="Ptyr_pPase_sf"/>
</dbReference>
<dbReference type="Proteomes" id="UP000274695">
    <property type="component" value="Unassembled WGS sequence"/>
</dbReference>
<dbReference type="Proteomes" id="UP000237222">
    <property type="component" value="Unassembled WGS sequence"/>
</dbReference>
<dbReference type="AlphaFoldDB" id="A0A2S4HJX1"/>
<dbReference type="SUPFAM" id="SSF52788">
    <property type="entry name" value="Phosphotyrosine protein phosphatases I"/>
    <property type="match status" value="1"/>
</dbReference>
<evidence type="ECO:0000256" key="1">
    <source>
        <dbReference type="ARBA" id="ARBA00022849"/>
    </source>
</evidence>
<dbReference type="GO" id="GO:0046685">
    <property type="term" value="P:response to arsenic-containing substance"/>
    <property type="evidence" value="ECO:0007669"/>
    <property type="project" value="UniProtKB-KW"/>
</dbReference>
<dbReference type="EMBL" id="PQGG01000007">
    <property type="protein sequence ID" value="POP54294.1"/>
    <property type="molecule type" value="Genomic_DNA"/>
</dbReference>
<dbReference type="SMART" id="SM00226">
    <property type="entry name" value="LMWPc"/>
    <property type="match status" value="1"/>
</dbReference>
<evidence type="ECO:0000313" key="5">
    <source>
        <dbReference type="Proteomes" id="UP000237222"/>
    </source>
</evidence>
<sequence>MNILFICTHNRCRSILCEAISNHSNDPRIQAFSAGSQPAGEVHPLSLKYLAAHGISTANLRSQSWDDFADKAIDIAITVCDSAAGESCPLWLGGSPKVHWGLSDPSKLNGSDAEIEAAFNDCIASIQARIKALLALDLEQLDKAELIAALKQIHTNATEGSLI</sequence>
<dbReference type="OrthoDB" id="9793058at2"/>
<dbReference type="CDD" id="cd16345">
    <property type="entry name" value="LMWP_ArsC"/>
    <property type="match status" value="1"/>
</dbReference>
<evidence type="ECO:0000313" key="3">
    <source>
        <dbReference type="EMBL" id="POP54294.1"/>
    </source>
</evidence>
<name>A0A2S4HJX1_9GAMM</name>
<feature type="domain" description="Phosphotyrosine protein phosphatase I" evidence="2">
    <location>
        <begin position="1"/>
        <end position="136"/>
    </location>
</feature>
<gene>
    <name evidence="3" type="ORF">C0068_03245</name>
    <name evidence="4" type="ORF">D0911_10810</name>
</gene>
<dbReference type="Pfam" id="PF01451">
    <property type="entry name" value="LMWPc"/>
    <property type="match status" value="1"/>
</dbReference>
<evidence type="ECO:0000313" key="6">
    <source>
        <dbReference type="Proteomes" id="UP000274695"/>
    </source>
</evidence>
<dbReference type="Gene3D" id="3.40.50.2300">
    <property type="match status" value="1"/>
</dbReference>
<comment type="caution">
    <text evidence="3">The sequence shown here is derived from an EMBL/GenBank/DDBJ whole genome shotgun (WGS) entry which is preliminary data.</text>
</comment>
<dbReference type="RefSeq" id="WP_103683055.1">
    <property type="nucleotide sequence ID" value="NZ_PQGG01000007.1"/>
</dbReference>
<accession>A0A2S4HJX1</accession>
<evidence type="ECO:0000313" key="4">
    <source>
        <dbReference type="EMBL" id="RNL61773.1"/>
    </source>
</evidence>
<keyword evidence="1" id="KW-0059">Arsenical resistance</keyword>
<dbReference type="PANTHER" id="PTHR43428:SF1">
    <property type="entry name" value="ARSENATE REDUCTASE"/>
    <property type="match status" value="1"/>
</dbReference>
<protein>
    <submittedName>
        <fullName evidence="4">Arsenate reductase ArsC</fullName>
    </submittedName>
    <submittedName>
        <fullName evidence="3">Low molecular weight phosphatase family protein</fullName>
    </submittedName>
</protein>
<dbReference type="EMBL" id="RHGB01000011">
    <property type="protein sequence ID" value="RNL61773.1"/>
    <property type="molecule type" value="Genomic_DNA"/>
</dbReference>
<keyword evidence="6" id="KW-1185">Reference proteome</keyword>
<organism evidence="3 5">
    <name type="scientific">Zhongshania marina</name>
    <dbReference type="NCBI Taxonomy" id="2304603"/>
    <lineage>
        <taxon>Bacteria</taxon>
        <taxon>Pseudomonadati</taxon>
        <taxon>Pseudomonadota</taxon>
        <taxon>Gammaproteobacteria</taxon>
        <taxon>Cellvibrionales</taxon>
        <taxon>Spongiibacteraceae</taxon>
        <taxon>Zhongshania</taxon>
    </lineage>
</organism>
<dbReference type="PANTHER" id="PTHR43428">
    <property type="entry name" value="ARSENATE REDUCTASE"/>
    <property type="match status" value="1"/>
</dbReference>
<dbReference type="InterPro" id="IPR023485">
    <property type="entry name" value="Ptyr_pPase"/>
</dbReference>
<proteinExistence type="predicted"/>
<reference evidence="4 6" key="2">
    <citation type="submission" date="2018-10" db="EMBL/GenBank/DDBJ databases">
        <title>Draft genome sequence of Zhongshania sp. DSW25-10.</title>
        <authorList>
            <person name="Oh J."/>
        </authorList>
    </citation>
    <scope>NUCLEOTIDE SEQUENCE [LARGE SCALE GENOMIC DNA]</scope>
    <source>
        <strain evidence="4 6">DSW25-10</strain>
    </source>
</reference>